<gene>
    <name evidence="9" type="ORF">CTOB1V02_LOCUS14306</name>
</gene>
<evidence type="ECO:0000256" key="7">
    <source>
        <dbReference type="ARBA" id="ARBA00023027"/>
    </source>
</evidence>
<dbReference type="InterPro" id="IPR017438">
    <property type="entry name" value="ATP-NAD_kinase_N"/>
</dbReference>
<dbReference type="Pfam" id="PF03807">
    <property type="entry name" value="F420_oxidored"/>
    <property type="match status" value="1"/>
</dbReference>
<dbReference type="PANTHER" id="PTHR20275:SF0">
    <property type="entry name" value="NAD KINASE"/>
    <property type="match status" value="1"/>
</dbReference>
<evidence type="ECO:0000313" key="9">
    <source>
        <dbReference type="EMBL" id="CAD7236491.1"/>
    </source>
</evidence>
<dbReference type="SUPFAM" id="SSF48179">
    <property type="entry name" value="6-phosphogluconate dehydrogenase C-terminal domain-like"/>
    <property type="match status" value="1"/>
</dbReference>
<accession>A0A7R8WRH1</accession>
<dbReference type="UniPathway" id="UPA00098">
    <property type="reaction ID" value="UER00361"/>
</dbReference>
<keyword evidence="3" id="KW-0028">Amino-acid biosynthesis</keyword>
<dbReference type="GO" id="GO:0006741">
    <property type="term" value="P:NADP+ biosynthetic process"/>
    <property type="evidence" value="ECO:0007669"/>
    <property type="project" value="InterPro"/>
</dbReference>
<evidence type="ECO:0000256" key="4">
    <source>
        <dbReference type="ARBA" id="ARBA00022679"/>
    </source>
</evidence>
<dbReference type="HAMAP" id="MF_01925">
    <property type="entry name" value="P5C_reductase"/>
    <property type="match status" value="1"/>
</dbReference>
<comment type="pathway">
    <text evidence="1">Amino-acid biosynthesis; L-proline biosynthesis; L-proline from L-glutamate 5-semialdehyde: step 1/1.</text>
</comment>
<dbReference type="Pfam" id="PF20143">
    <property type="entry name" value="NAD_kinase_C"/>
    <property type="match status" value="1"/>
</dbReference>
<evidence type="ECO:0000256" key="3">
    <source>
        <dbReference type="ARBA" id="ARBA00022650"/>
    </source>
</evidence>
<dbReference type="HAMAP" id="MF_00361">
    <property type="entry name" value="NAD_kinase"/>
    <property type="match status" value="1"/>
</dbReference>
<dbReference type="SUPFAM" id="SSF111331">
    <property type="entry name" value="NAD kinase/diacylglycerol kinase-like"/>
    <property type="match status" value="1"/>
</dbReference>
<dbReference type="PANTHER" id="PTHR20275">
    <property type="entry name" value="NAD KINASE"/>
    <property type="match status" value="1"/>
</dbReference>
<dbReference type="OrthoDB" id="24581at2759"/>
<dbReference type="GO" id="GO:0055129">
    <property type="term" value="P:L-proline biosynthetic process"/>
    <property type="evidence" value="ECO:0007669"/>
    <property type="project" value="UniProtKB-UniPathway"/>
</dbReference>
<comment type="similarity">
    <text evidence="2">Belongs to the NAD kinase family.</text>
</comment>
<dbReference type="Pfam" id="PF01513">
    <property type="entry name" value="NAD_kinase"/>
    <property type="match status" value="1"/>
</dbReference>
<protein>
    <recommendedName>
        <fullName evidence="8">Pyrroline-5-carboxylate reductase catalytic N-terminal domain-containing protein</fullName>
    </recommendedName>
</protein>
<dbReference type="InterPro" id="IPR017437">
    <property type="entry name" value="ATP-NAD_kinase_PpnK-typ_C"/>
</dbReference>
<name>A0A7R8WRH1_9CRUS</name>
<organism evidence="9">
    <name type="scientific">Cyprideis torosa</name>
    <dbReference type="NCBI Taxonomy" id="163714"/>
    <lineage>
        <taxon>Eukaryota</taxon>
        <taxon>Metazoa</taxon>
        <taxon>Ecdysozoa</taxon>
        <taxon>Arthropoda</taxon>
        <taxon>Crustacea</taxon>
        <taxon>Oligostraca</taxon>
        <taxon>Ostracoda</taxon>
        <taxon>Podocopa</taxon>
        <taxon>Podocopida</taxon>
        <taxon>Cytherocopina</taxon>
        <taxon>Cytheroidea</taxon>
        <taxon>Cytherideidae</taxon>
        <taxon>Cyprideis</taxon>
    </lineage>
</organism>
<keyword evidence="5" id="KW-0418">Kinase</keyword>
<dbReference type="GO" id="GO:0003951">
    <property type="term" value="F:NAD+ kinase activity"/>
    <property type="evidence" value="ECO:0007669"/>
    <property type="project" value="InterPro"/>
</dbReference>
<dbReference type="GO" id="GO:0004735">
    <property type="term" value="F:pyrroline-5-carboxylate reductase activity"/>
    <property type="evidence" value="ECO:0007669"/>
    <property type="project" value="InterPro"/>
</dbReference>
<dbReference type="AlphaFoldDB" id="A0A7R8WRH1"/>
<evidence type="ECO:0000256" key="6">
    <source>
        <dbReference type="ARBA" id="ARBA00022857"/>
    </source>
</evidence>
<dbReference type="Gene3D" id="3.40.50.720">
    <property type="entry name" value="NAD(P)-binding Rossmann-like Domain"/>
    <property type="match status" value="1"/>
</dbReference>
<dbReference type="InterPro" id="IPR000304">
    <property type="entry name" value="Pyrroline-COOH_reductase"/>
</dbReference>
<reference evidence="9" key="1">
    <citation type="submission" date="2020-11" db="EMBL/GenBank/DDBJ databases">
        <authorList>
            <person name="Tran Van P."/>
        </authorList>
    </citation>
    <scope>NUCLEOTIDE SEQUENCE</scope>
</reference>
<evidence type="ECO:0000259" key="8">
    <source>
        <dbReference type="Pfam" id="PF03807"/>
    </source>
</evidence>
<dbReference type="InterPro" id="IPR016064">
    <property type="entry name" value="NAD/diacylglycerol_kinase_sf"/>
</dbReference>
<dbReference type="SUPFAM" id="SSF51735">
    <property type="entry name" value="NAD(P)-binding Rossmann-fold domains"/>
    <property type="match status" value="1"/>
</dbReference>
<dbReference type="InterPro" id="IPR002504">
    <property type="entry name" value="NADK"/>
</dbReference>
<feature type="domain" description="Pyrroline-5-carboxylate reductase catalytic N-terminal" evidence="8">
    <location>
        <begin position="1"/>
        <end position="87"/>
    </location>
</feature>
<keyword evidence="3" id="KW-0641">Proline biosynthesis</keyword>
<dbReference type="Gene3D" id="2.60.200.30">
    <property type="entry name" value="Probable inorganic polyphosphate/atp-NAD kinase, domain 2"/>
    <property type="match status" value="1"/>
</dbReference>
<dbReference type="InterPro" id="IPR008927">
    <property type="entry name" value="6-PGluconate_DH-like_C_sf"/>
</dbReference>
<dbReference type="Gene3D" id="3.40.50.10330">
    <property type="entry name" value="Probable inorganic polyphosphate/atp-NAD kinase, domain 1"/>
    <property type="match status" value="1"/>
</dbReference>
<dbReference type="InterPro" id="IPR036291">
    <property type="entry name" value="NAD(P)-bd_dom_sf"/>
</dbReference>
<keyword evidence="4" id="KW-0808">Transferase</keyword>
<dbReference type="EMBL" id="OB679468">
    <property type="protein sequence ID" value="CAD7236491.1"/>
    <property type="molecule type" value="Genomic_DNA"/>
</dbReference>
<evidence type="ECO:0000256" key="5">
    <source>
        <dbReference type="ARBA" id="ARBA00022777"/>
    </source>
</evidence>
<keyword evidence="6" id="KW-0521">NADP</keyword>
<sequence>MAEALLKGMLAAKLYSQESIYLLEPNPSRREYMQKQYALQCAPAHPEFWKSCDIVILAVKPQVMNKVIEEAKDSITKEHLIISIAAGLPISYFENRLESSQHKIIRVMPNTPALVLEGTSAIACNGMVSEKELAVAEKIFNAVGISVFLDEIYLDAATGLSGSGPAYVFTFIEALIDAGIKIAEQAARHSIPVIGINLGHLGFLTELTRQEAKQTLADMLSGSVSVENRMMLKVLLKPTNAEPAHTIGYALNDVVLSKNASDRLLNLATTANGDLITTYKADGLIFSTPTGSTAYNLSAGGPLVYPGLASILVTPICPFMLGSRPILLPSQITIETSFAPSSYKESANIIIDGRTGDTLAEQSTLIIETAEHPLQ</sequence>
<dbReference type="InterPro" id="IPR028939">
    <property type="entry name" value="P5C_Rdtase_cat_N"/>
</dbReference>
<keyword evidence="7" id="KW-0520">NAD</keyword>
<proteinExistence type="inferred from homology"/>
<dbReference type="GO" id="GO:0019674">
    <property type="term" value="P:NAD+ metabolic process"/>
    <property type="evidence" value="ECO:0007669"/>
    <property type="project" value="InterPro"/>
</dbReference>
<evidence type="ECO:0000256" key="1">
    <source>
        <dbReference type="ARBA" id="ARBA00005205"/>
    </source>
</evidence>
<feature type="non-terminal residue" evidence="9">
    <location>
        <position position="375"/>
    </location>
</feature>
<evidence type="ECO:0000256" key="2">
    <source>
        <dbReference type="ARBA" id="ARBA00010995"/>
    </source>
</evidence>